<dbReference type="Gramene" id="PNT74832">
    <property type="protein sequence ID" value="PNT74832"/>
    <property type="gene ID" value="BRADI_1g22866v3"/>
</dbReference>
<name>A0A2K2DKL9_BRADI</name>
<protein>
    <submittedName>
        <fullName evidence="2 3">Uncharacterized protein</fullName>
    </submittedName>
</protein>
<sequence>MEPREQLLTKKRTREAEEATRNKLAAGPDASNQLQRATGHSSGLLKPCTQGAGRAAQASGDRH</sequence>
<reference evidence="2 3" key="1">
    <citation type="journal article" date="2010" name="Nature">
        <title>Genome sequencing and analysis of the model grass Brachypodium distachyon.</title>
        <authorList>
            <consortium name="International Brachypodium Initiative"/>
        </authorList>
    </citation>
    <scope>NUCLEOTIDE SEQUENCE [LARGE SCALE GENOMIC DNA]</scope>
    <source>
        <strain evidence="2 3">Bd21</strain>
    </source>
</reference>
<dbReference type="EnsemblPlants" id="PNT74832">
    <property type="protein sequence ID" value="PNT74832"/>
    <property type="gene ID" value="BRADI_1g22866v3"/>
</dbReference>
<evidence type="ECO:0000256" key="1">
    <source>
        <dbReference type="SAM" id="MobiDB-lite"/>
    </source>
</evidence>
<dbReference type="EMBL" id="CM000880">
    <property type="protein sequence ID" value="PNT74832.1"/>
    <property type="molecule type" value="Genomic_DNA"/>
</dbReference>
<keyword evidence="4" id="KW-1185">Reference proteome</keyword>
<organism evidence="2">
    <name type="scientific">Brachypodium distachyon</name>
    <name type="common">Purple false brome</name>
    <name type="synonym">Trachynia distachya</name>
    <dbReference type="NCBI Taxonomy" id="15368"/>
    <lineage>
        <taxon>Eukaryota</taxon>
        <taxon>Viridiplantae</taxon>
        <taxon>Streptophyta</taxon>
        <taxon>Embryophyta</taxon>
        <taxon>Tracheophyta</taxon>
        <taxon>Spermatophyta</taxon>
        <taxon>Magnoliopsida</taxon>
        <taxon>Liliopsida</taxon>
        <taxon>Poales</taxon>
        <taxon>Poaceae</taxon>
        <taxon>BOP clade</taxon>
        <taxon>Pooideae</taxon>
        <taxon>Stipodae</taxon>
        <taxon>Brachypodieae</taxon>
        <taxon>Brachypodium</taxon>
    </lineage>
</organism>
<evidence type="ECO:0000313" key="2">
    <source>
        <dbReference type="EMBL" id="PNT74832.1"/>
    </source>
</evidence>
<feature type="region of interest" description="Disordered" evidence="1">
    <location>
        <begin position="1"/>
        <end position="63"/>
    </location>
</feature>
<evidence type="ECO:0000313" key="4">
    <source>
        <dbReference type="Proteomes" id="UP000008810"/>
    </source>
</evidence>
<dbReference type="AlphaFoldDB" id="A0A2K2DKL9"/>
<gene>
    <name evidence="2" type="ORF">BRADI_1g22866v3</name>
</gene>
<accession>A0A2K2DKL9</accession>
<dbReference type="InParanoid" id="A0A2K2DKL9"/>
<dbReference type="Proteomes" id="UP000008810">
    <property type="component" value="Chromosome 1"/>
</dbReference>
<evidence type="ECO:0000313" key="3">
    <source>
        <dbReference type="EnsemblPlants" id="PNT74832"/>
    </source>
</evidence>
<reference evidence="2" key="2">
    <citation type="submission" date="2017-06" db="EMBL/GenBank/DDBJ databases">
        <title>WGS assembly of Brachypodium distachyon.</title>
        <authorList>
            <consortium name="The International Brachypodium Initiative"/>
            <person name="Lucas S."/>
            <person name="Harmon-Smith M."/>
            <person name="Lail K."/>
            <person name="Tice H."/>
            <person name="Grimwood J."/>
            <person name="Bruce D."/>
            <person name="Barry K."/>
            <person name="Shu S."/>
            <person name="Lindquist E."/>
            <person name="Wang M."/>
            <person name="Pitluck S."/>
            <person name="Vogel J.P."/>
            <person name="Garvin D.F."/>
            <person name="Mockler T.C."/>
            <person name="Schmutz J."/>
            <person name="Rokhsar D."/>
            <person name="Bevan M.W."/>
        </authorList>
    </citation>
    <scope>NUCLEOTIDE SEQUENCE</scope>
    <source>
        <strain evidence="2">Bd21</strain>
    </source>
</reference>
<feature type="compositionally biased region" description="Polar residues" evidence="1">
    <location>
        <begin position="30"/>
        <end position="41"/>
    </location>
</feature>
<feature type="compositionally biased region" description="Basic and acidic residues" evidence="1">
    <location>
        <begin position="1"/>
        <end position="21"/>
    </location>
</feature>
<proteinExistence type="predicted"/>
<reference evidence="3" key="3">
    <citation type="submission" date="2018-08" db="UniProtKB">
        <authorList>
            <consortium name="EnsemblPlants"/>
        </authorList>
    </citation>
    <scope>IDENTIFICATION</scope>
    <source>
        <strain evidence="3">cv. Bd21</strain>
    </source>
</reference>